<sequence>MERIMIASKSWVVVCDGAKALFLQNAGDSRVLNLKVMETLTQPDEPSREQGTGRPGRVYQSVGEARSSMEETDWHEQAEAGFLKEVAEKLGHMARSGEIENVVLVAPPRALGILRAQLGEEAAGVVRGEVAKDYVKMPVPDIEKHLAA</sequence>
<proteinExistence type="predicted"/>
<comment type="caution">
    <text evidence="1">The sequence shown here is derived from an EMBL/GenBank/DDBJ whole genome shotgun (WGS) entry which is preliminary data.</text>
</comment>
<dbReference type="RefSeq" id="WP_250912809.1">
    <property type="nucleotide sequence ID" value="NZ_JAMXLX010000001.1"/>
</dbReference>
<dbReference type="Pfam" id="PF18856">
    <property type="entry name" value="baeRF_family12"/>
    <property type="match status" value="1"/>
</dbReference>
<reference evidence="1" key="1">
    <citation type="submission" date="2022-06" db="EMBL/GenBank/DDBJ databases">
        <authorList>
            <person name="Sun Q."/>
        </authorList>
    </citation>
    <scope>NUCLEOTIDE SEQUENCE</scope>
    <source>
        <strain evidence="1">S101</strain>
    </source>
</reference>
<name>A0AAJ1FHA6_9HYPH</name>
<gene>
    <name evidence="1" type="ORF">NBH21_03075</name>
</gene>
<protein>
    <submittedName>
        <fullName evidence="1">Host attachment family protein</fullName>
    </submittedName>
</protein>
<dbReference type="InterPro" id="IPR041374">
    <property type="entry name" value="BaeRF_family12"/>
</dbReference>
<evidence type="ECO:0000313" key="1">
    <source>
        <dbReference type="EMBL" id="MCO5955746.1"/>
    </source>
</evidence>
<dbReference type="Proteomes" id="UP001155380">
    <property type="component" value="Unassembled WGS sequence"/>
</dbReference>
<dbReference type="AlphaFoldDB" id="A0AAJ1FHA6"/>
<dbReference type="EMBL" id="JAMXLX010000001">
    <property type="protein sequence ID" value="MCO5955746.1"/>
    <property type="molecule type" value="Genomic_DNA"/>
</dbReference>
<organism evidence="1 2">
    <name type="scientific">Ciceribacter sichuanensis</name>
    <dbReference type="NCBI Taxonomy" id="2949647"/>
    <lineage>
        <taxon>Bacteria</taxon>
        <taxon>Pseudomonadati</taxon>
        <taxon>Pseudomonadota</taxon>
        <taxon>Alphaproteobacteria</taxon>
        <taxon>Hyphomicrobiales</taxon>
        <taxon>Rhizobiaceae</taxon>
        <taxon>Ciceribacter</taxon>
    </lineage>
</organism>
<evidence type="ECO:0000313" key="2">
    <source>
        <dbReference type="Proteomes" id="UP001155380"/>
    </source>
</evidence>
<accession>A0AAJ1FHA6</accession>